<organism evidence="2 3">
    <name type="scientific">Entamoeba invadens IP1</name>
    <dbReference type="NCBI Taxonomy" id="370355"/>
    <lineage>
        <taxon>Eukaryota</taxon>
        <taxon>Amoebozoa</taxon>
        <taxon>Evosea</taxon>
        <taxon>Archamoebae</taxon>
        <taxon>Mastigamoebida</taxon>
        <taxon>Entamoebidae</taxon>
        <taxon>Entamoeba</taxon>
    </lineage>
</organism>
<dbReference type="KEGG" id="eiv:EIN_093600"/>
<dbReference type="VEuPathDB" id="AmoebaDB:EIN_093600"/>
<sequence>MATLHFEVNTKPVDIPNEGEITIHHLALEGKETTKLFLQTKDEEGEKDVKILLATLSEQIPQHSLEIPIYGEDAKLYCEGKGTVYVLATQYADDGMEGLEEDDSSEEENQNGEFVPAKKMEEEKPKEEKKAEKKVEKKEEKKAEKKEEKKEEKKPVPKEEKKVEKKEEKKPVKKEEKKEDKKVEKKEDKKQNKKQNKKHNKH</sequence>
<dbReference type="OMA" id="YVLATQY"/>
<proteinExistence type="predicted"/>
<dbReference type="RefSeq" id="XP_004253974.1">
    <property type="nucleotide sequence ID" value="XM_004253926.1"/>
</dbReference>
<feature type="compositionally biased region" description="Basic and acidic residues" evidence="1">
    <location>
        <begin position="116"/>
        <end position="190"/>
    </location>
</feature>
<protein>
    <recommendedName>
        <fullName evidence="4">Nucleoplasmin-like domain-containing protein</fullName>
    </recommendedName>
</protein>
<reference evidence="2 3" key="1">
    <citation type="submission" date="2012-10" db="EMBL/GenBank/DDBJ databases">
        <authorList>
            <person name="Zafar N."/>
            <person name="Inman J."/>
            <person name="Hall N."/>
            <person name="Lorenzi H."/>
            <person name="Caler E."/>
        </authorList>
    </citation>
    <scope>NUCLEOTIDE SEQUENCE [LARGE SCALE GENOMIC DNA]</scope>
    <source>
        <strain evidence="2 3">IP1</strain>
    </source>
</reference>
<evidence type="ECO:0000313" key="3">
    <source>
        <dbReference type="Proteomes" id="UP000014680"/>
    </source>
</evidence>
<dbReference type="OrthoDB" id="30612at2759"/>
<dbReference type="Gene3D" id="2.60.120.340">
    <property type="entry name" value="Nucleoplasmin core domain"/>
    <property type="match status" value="1"/>
</dbReference>
<feature type="region of interest" description="Disordered" evidence="1">
    <location>
        <begin position="97"/>
        <end position="202"/>
    </location>
</feature>
<evidence type="ECO:0008006" key="4">
    <source>
        <dbReference type="Google" id="ProtNLM"/>
    </source>
</evidence>
<feature type="compositionally biased region" description="Basic residues" evidence="1">
    <location>
        <begin position="191"/>
        <end position="202"/>
    </location>
</feature>
<feature type="compositionally biased region" description="Acidic residues" evidence="1">
    <location>
        <begin position="97"/>
        <end position="110"/>
    </location>
</feature>
<evidence type="ECO:0000256" key="1">
    <source>
        <dbReference type="SAM" id="MobiDB-lite"/>
    </source>
</evidence>
<dbReference type="GeneID" id="14886242"/>
<name>A0A0A1U384_ENTIV</name>
<gene>
    <name evidence="2" type="ORF">EIN_093600</name>
</gene>
<keyword evidence="3" id="KW-1185">Reference proteome</keyword>
<accession>A0A0A1U384</accession>
<dbReference type="EMBL" id="KB206860">
    <property type="protein sequence ID" value="ELP87203.1"/>
    <property type="molecule type" value="Genomic_DNA"/>
</dbReference>
<dbReference type="Proteomes" id="UP000014680">
    <property type="component" value="Unassembled WGS sequence"/>
</dbReference>
<evidence type="ECO:0000313" key="2">
    <source>
        <dbReference type="EMBL" id="ELP87203.1"/>
    </source>
</evidence>
<dbReference type="AlphaFoldDB" id="A0A0A1U384"/>